<evidence type="ECO:0008006" key="4">
    <source>
        <dbReference type="Google" id="ProtNLM"/>
    </source>
</evidence>
<reference evidence="3" key="1">
    <citation type="journal article" date="2019" name="Int. J. Syst. Evol. Microbiol.">
        <title>The Global Catalogue of Microorganisms (GCM) 10K type strain sequencing project: providing services to taxonomists for standard genome sequencing and annotation.</title>
        <authorList>
            <consortium name="The Broad Institute Genomics Platform"/>
            <consortium name="The Broad Institute Genome Sequencing Center for Infectious Disease"/>
            <person name="Wu L."/>
            <person name="Ma J."/>
        </authorList>
    </citation>
    <scope>NUCLEOTIDE SEQUENCE [LARGE SCALE GENOMIC DNA]</scope>
    <source>
        <strain evidence="3">IBRC-M 10987</strain>
    </source>
</reference>
<name>A0ABV8K8R1_9BACL</name>
<feature type="signal peptide" evidence="1">
    <location>
        <begin position="1"/>
        <end position="19"/>
    </location>
</feature>
<proteinExistence type="predicted"/>
<protein>
    <recommendedName>
        <fullName evidence="4">DUF4362 domain-containing protein</fullName>
    </recommendedName>
</protein>
<organism evidence="2 3">
    <name type="scientific">Paenibacillus xanthanilyticus</name>
    <dbReference type="NCBI Taxonomy" id="1783531"/>
    <lineage>
        <taxon>Bacteria</taxon>
        <taxon>Bacillati</taxon>
        <taxon>Bacillota</taxon>
        <taxon>Bacilli</taxon>
        <taxon>Bacillales</taxon>
        <taxon>Paenibacillaceae</taxon>
        <taxon>Paenibacillus</taxon>
    </lineage>
</organism>
<comment type="caution">
    <text evidence="2">The sequence shown here is derived from an EMBL/GenBank/DDBJ whole genome shotgun (WGS) entry which is preliminary data.</text>
</comment>
<feature type="chain" id="PRO_5046005992" description="DUF4362 domain-containing protein" evidence="1">
    <location>
        <begin position="20"/>
        <end position="131"/>
    </location>
</feature>
<evidence type="ECO:0000313" key="3">
    <source>
        <dbReference type="Proteomes" id="UP001595715"/>
    </source>
</evidence>
<sequence>MRVILVILSLLLLTTGCFNNNYKQNQKPFLYSYELNTVEPNHQKEIGHWLQAAKNDPEVKIHSFETKDGYKYSYVKGYQDVEVSFIYSNNEGKLKQRFIKGSKDEEILVKVKYNKSICCNTNIYETEDENK</sequence>
<evidence type="ECO:0000256" key="1">
    <source>
        <dbReference type="SAM" id="SignalP"/>
    </source>
</evidence>
<dbReference type="Proteomes" id="UP001595715">
    <property type="component" value="Unassembled WGS sequence"/>
</dbReference>
<dbReference type="RefSeq" id="WP_377720949.1">
    <property type="nucleotide sequence ID" value="NZ_JBHSAM010000033.1"/>
</dbReference>
<keyword evidence="1" id="KW-0732">Signal</keyword>
<dbReference type="EMBL" id="JBHSAM010000033">
    <property type="protein sequence ID" value="MFC4102329.1"/>
    <property type="molecule type" value="Genomic_DNA"/>
</dbReference>
<gene>
    <name evidence="2" type="ORF">ACFOZ8_22180</name>
</gene>
<dbReference type="PROSITE" id="PS51257">
    <property type="entry name" value="PROKAR_LIPOPROTEIN"/>
    <property type="match status" value="1"/>
</dbReference>
<evidence type="ECO:0000313" key="2">
    <source>
        <dbReference type="EMBL" id="MFC4102329.1"/>
    </source>
</evidence>
<accession>A0ABV8K8R1</accession>
<keyword evidence="3" id="KW-1185">Reference proteome</keyword>